<dbReference type="Gene3D" id="3.30.60.20">
    <property type="match status" value="1"/>
</dbReference>
<proteinExistence type="inferred from homology"/>
<dbReference type="SMART" id="SM00045">
    <property type="entry name" value="DAGKa"/>
    <property type="match status" value="1"/>
</dbReference>
<feature type="domain" description="Phorbol-ester/DAG-type" evidence="12">
    <location>
        <begin position="122"/>
        <end position="173"/>
    </location>
</feature>
<dbReference type="InterPro" id="IPR002219">
    <property type="entry name" value="PKC_DAG/PE"/>
</dbReference>
<dbReference type="FunFam" id="2.60.200.40:FF:000019">
    <property type="entry name" value="Diacylglycerol kinase"/>
    <property type="match status" value="1"/>
</dbReference>
<evidence type="ECO:0000256" key="1">
    <source>
        <dbReference type="ARBA" id="ARBA00001383"/>
    </source>
</evidence>
<dbReference type="SMART" id="SM00046">
    <property type="entry name" value="DAGKc"/>
    <property type="match status" value="1"/>
</dbReference>
<evidence type="ECO:0000256" key="3">
    <source>
        <dbReference type="ARBA" id="ARBA00022679"/>
    </source>
</evidence>
<dbReference type="PROSITE" id="PS50081">
    <property type="entry name" value="ZF_DAG_PE_2"/>
    <property type="match status" value="1"/>
</dbReference>
<evidence type="ECO:0000259" key="13">
    <source>
        <dbReference type="PROSITE" id="PS50146"/>
    </source>
</evidence>
<dbReference type="PROSITE" id="PS00479">
    <property type="entry name" value="ZF_DAG_PE_1"/>
    <property type="match status" value="1"/>
</dbReference>
<evidence type="ECO:0000256" key="8">
    <source>
        <dbReference type="ARBA" id="ARBA00022833"/>
    </source>
</evidence>
<dbReference type="CDD" id="cd20801">
    <property type="entry name" value="C1_DGKepsilon_typeIII_rpt1"/>
    <property type="match status" value="1"/>
</dbReference>
<dbReference type="SMART" id="SM00109">
    <property type="entry name" value="C1"/>
    <property type="match status" value="2"/>
</dbReference>
<keyword evidence="15" id="KW-1185">Reference proteome</keyword>
<keyword evidence="5" id="KW-0677">Repeat</keyword>
<dbReference type="Pfam" id="PF00781">
    <property type="entry name" value="DAGK_cat"/>
    <property type="match status" value="1"/>
</dbReference>
<sequence>MATFSKFFNTNTNITMLDDLIPSMGLPAFISAIVLCCVGFYLIRKLSVDTKIPVRDSSKNHNWSTIEVSSKAWYCSICDMFLVTGIGVFCDCCGVCACPEDVKKANLKLPCKAIVSTNDVQLHHWVKGNLPLGTICYICDEECCLEPGLNDFQCCWCQRTVHTECLDKMGQVCDFGSFRNMIVPPSCVQVARRKGALNKHLLLRAVKDPGWENWTPLVVIGNKKSGNSDGAQVLSEFRKYLNPVQVIDLSERKPQAALQWCVLLAPRPVKLLIAGGDGTVAWVMTSSYKMDLDPEPEIAIMPLGTGNDLSRVLGWGKENSTDFEIVKLLRNIQRARKSQLDRWKVELVSTRHLGLRIPTKTLYMYNYLSVGVDAQVALNFHKTRQSIFYVYGSRIFNKMLYLCFGTHQVVNSDCKNIEQRLDLYLDGRKVDLPELESIVILNISSWGAGVDLWRMGSQNGRSTQSYHDGILEVVGIYSSFHIAQLQVGLSTPLKLGQAKHVEIRLKGELPVQIDGEPFEQHPSTLQVTYTNKCSVLVNQNPDE</sequence>
<dbReference type="EMBL" id="OV121140">
    <property type="protein sequence ID" value="CAH0563696.1"/>
    <property type="molecule type" value="Genomic_DNA"/>
</dbReference>
<keyword evidence="9 10" id="KW-0067">ATP-binding</keyword>
<evidence type="ECO:0000256" key="4">
    <source>
        <dbReference type="ARBA" id="ARBA00022723"/>
    </source>
</evidence>
<evidence type="ECO:0000256" key="7">
    <source>
        <dbReference type="ARBA" id="ARBA00022777"/>
    </source>
</evidence>
<gene>
    <name evidence="14" type="ORF">MELIAE_LOCUS12452</name>
</gene>
<dbReference type="CDD" id="cd20853">
    <property type="entry name" value="C1_DGKepsilon_typeIII_rpt2"/>
    <property type="match status" value="1"/>
</dbReference>
<dbReference type="InterPro" id="IPR016064">
    <property type="entry name" value="NAD/diacylglycerol_kinase_sf"/>
</dbReference>
<dbReference type="EC" id="2.7.1.107" evidence="10"/>
<comment type="catalytic activity">
    <reaction evidence="1 10">
        <text>a 1,2-diacyl-sn-glycerol + ATP = a 1,2-diacyl-sn-glycero-3-phosphate + ADP + H(+)</text>
        <dbReference type="Rhea" id="RHEA:10272"/>
        <dbReference type="ChEBI" id="CHEBI:15378"/>
        <dbReference type="ChEBI" id="CHEBI:17815"/>
        <dbReference type="ChEBI" id="CHEBI:30616"/>
        <dbReference type="ChEBI" id="CHEBI:58608"/>
        <dbReference type="ChEBI" id="CHEBI:456216"/>
        <dbReference type="EC" id="2.7.1.107"/>
    </reaction>
</comment>
<comment type="similarity">
    <text evidence="2 10">Belongs to the eukaryotic diacylglycerol kinase family.</text>
</comment>
<name>A0A9P0BI57_BRAAE</name>
<dbReference type="InterPro" id="IPR037607">
    <property type="entry name" value="DGK"/>
</dbReference>
<feature type="domain" description="DAGKc" evidence="13">
    <location>
        <begin position="212"/>
        <end position="349"/>
    </location>
</feature>
<dbReference type="PANTHER" id="PTHR11255">
    <property type="entry name" value="DIACYLGLYCEROL KINASE"/>
    <property type="match status" value="1"/>
</dbReference>
<dbReference type="GO" id="GO:0007200">
    <property type="term" value="P:phospholipase C-activating G protein-coupled receptor signaling pathway"/>
    <property type="evidence" value="ECO:0007669"/>
    <property type="project" value="InterPro"/>
</dbReference>
<evidence type="ECO:0000313" key="15">
    <source>
        <dbReference type="Proteomes" id="UP001154078"/>
    </source>
</evidence>
<keyword evidence="6 10" id="KW-0547">Nucleotide-binding</keyword>
<dbReference type="GO" id="GO:0005524">
    <property type="term" value="F:ATP binding"/>
    <property type="evidence" value="ECO:0007669"/>
    <property type="project" value="UniProtKB-KW"/>
</dbReference>
<evidence type="ECO:0000256" key="9">
    <source>
        <dbReference type="ARBA" id="ARBA00022840"/>
    </source>
</evidence>
<dbReference type="FunFam" id="3.40.50.10330:FF:000007">
    <property type="entry name" value="Diacylglycerol kinase"/>
    <property type="match status" value="1"/>
</dbReference>
<organism evidence="14 15">
    <name type="scientific">Brassicogethes aeneus</name>
    <name type="common">Rape pollen beetle</name>
    <name type="synonym">Meligethes aeneus</name>
    <dbReference type="NCBI Taxonomy" id="1431903"/>
    <lineage>
        <taxon>Eukaryota</taxon>
        <taxon>Metazoa</taxon>
        <taxon>Ecdysozoa</taxon>
        <taxon>Arthropoda</taxon>
        <taxon>Hexapoda</taxon>
        <taxon>Insecta</taxon>
        <taxon>Pterygota</taxon>
        <taxon>Neoptera</taxon>
        <taxon>Endopterygota</taxon>
        <taxon>Coleoptera</taxon>
        <taxon>Polyphaga</taxon>
        <taxon>Cucujiformia</taxon>
        <taxon>Nitidulidae</taxon>
        <taxon>Meligethinae</taxon>
        <taxon>Brassicogethes</taxon>
    </lineage>
</organism>
<evidence type="ECO:0000256" key="5">
    <source>
        <dbReference type="ARBA" id="ARBA00022737"/>
    </source>
</evidence>
<keyword evidence="11" id="KW-0472">Membrane</keyword>
<dbReference type="SUPFAM" id="SSF111331">
    <property type="entry name" value="NAD kinase/diacylglycerol kinase-like"/>
    <property type="match status" value="1"/>
</dbReference>
<dbReference type="Gene3D" id="3.40.50.10330">
    <property type="entry name" value="Probable inorganic polyphosphate/atp-NAD kinase, domain 1"/>
    <property type="match status" value="1"/>
</dbReference>
<feature type="transmembrane region" description="Helical" evidence="11">
    <location>
        <begin position="20"/>
        <end position="43"/>
    </location>
</feature>
<accession>A0A9P0BI57</accession>
<dbReference type="GO" id="GO:0004143">
    <property type="term" value="F:ATP-dependent diacylglycerol kinase activity"/>
    <property type="evidence" value="ECO:0007669"/>
    <property type="project" value="UniProtKB-EC"/>
</dbReference>
<dbReference type="GO" id="GO:0046872">
    <property type="term" value="F:metal ion binding"/>
    <property type="evidence" value="ECO:0007669"/>
    <property type="project" value="UniProtKB-KW"/>
</dbReference>
<keyword evidence="11" id="KW-1133">Transmembrane helix</keyword>
<keyword evidence="7 10" id="KW-0418">Kinase</keyword>
<dbReference type="OrthoDB" id="242257at2759"/>
<dbReference type="InterPro" id="IPR000756">
    <property type="entry name" value="Diacylglycerol_kin_accessory"/>
</dbReference>
<dbReference type="PROSITE" id="PS50146">
    <property type="entry name" value="DAGK"/>
    <property type="match status" value="1"/>
</dbReference>
<dbReference type="Proteomes" id="UP001154078">
    <property type="component" value="Chromosome 9"/>
</dbReference>
<dbReference type="PANTHER" id="PTHR11255:SF118">
    <property type="entry name" value="DIACYLGLYCEROL KINASE EPSILON"/>
    <property type="match status" value="1"/>
</dbReference>
<protein>
    <recommendedName>
        <fullName evidence="10">Diacylglycerol kinase</fullName>
        <shortName evidence="10">DAG kinase</shortName>
        <ecNumber evidence="10">2.7.1.107</ecNumber>
    </recommendedName>
</protein>
<evidence type="ECO:0000313" key="14">
    <source>
        <dbReference type="EMBL" id="CAH0563696.1"/>
    </source>
</evidence>
<dbReference type="Pfam" id="PF00609">
    <property type="entry name" value="DAGK_acc"/>
    <property type="match status" value="1"/>
</dbReference>
<keyword evidence="3 10" id="KW-0808">Transferase</keyword>
<dbReference type="InterPro" id="IPR046349">
    <property type="entry name" value="C1-like_sf"/>
</dbReference>
<dbReference type="GO" id="GO:0016020">
    <property type="term" value="C:membrane"/>
    <property type="evidence" value="ECO:0007669"/>
    <property type="project" value="TreeGrafter"/>
</dbReference>
<dbReference type="InterPro" id="IPR017438">
    <property type="entry name" value="ATP-NAD_kinase_N"/>
</dbReference>
<keyword evidence="8" id="KW-0862">Zinc</keyword>
<evidence type="ECO:0000256" key="2">
    <source>
        <dbReference type="ARBA" id="ARBA00009280"/>
    </source>
</evidence>
<dbReference type="Pfam" id="PF00130">
    <property type="entry name" value="C1_1"/>
    <property type="match status" value="1"/>
</dbReference>
<dbReference type="InterPro" id="IPR001206">
    <property type="entry name" value="Diacylglycerol_kinase_cat_dom"/>
</dbReference>
<evidence type="ECO:0000259" key="12">
    <source>
        <dbReference type="PROSITE" id="PS50081"/>
    </source>
</evidence>
<keyword evidence="11" id="KW-0812">Transmembrane</keyword>
<evidence type="ECO:0000256" key="11">
    <source>
        <dbReference type="SAM" id="Phobius"/>
    </source>
</evidence>
<dbReference type="SUPFAM" id="SSF57889">
    <property type="entry name" value="Cysteine-rich domain"/>
    <property type="match status" value="1"/>
</dbReference>
<reference evidence="14" key="1">
    <citation type="submission" date="2021-12" db="EMBL/GenBank/DDBJ databases">
        <authorList>
            <person name="King R."/>
        </authorList>
    </citation>
    <scope>NUCLEOTIDE SEQUENCE</scope>
</reference>
<keyword evidence="4" id="KW-0479">Metal-binding</keyword>
<evidence type="ECO:0000256" key="10">
    <source>
        <dbReference type="RuleBase" id="RU361128"/>
    </source>
</evidence>
<dbReference type="Gene3D" id="2.60.200.40">
    <property type="match status" value="1"/>
</dbReference>
<dbReference type="AlphaFoldDB" id="A0A9P0BI57"/>
<evidence type="ECO:0000256" key="6">
    <source>
        <dbReference type="ARBA" id="ARBA00022741"/>
    </source>
</evidence>